<dbReference type="InterPro" id="IPR016032">
    <property type="entry name" value="Sig_transdc_resp-reg_C-effctor"/>
</dbReference>
<dbReference type="Gene3D" id="1.25.40.10">
    <property type="entry name" value="Tetratricopeptide repeat domain"/>
    <property type="match status" value="1"/>
</dbReference>
<dbReference type="SUPFAM" id="SSF46894">
    <property type="entry name" value="C-terminal effector domain of the bipartite response regulators"/>
    <property type="match status" value="1"/>
</dbReference>
<evidence type="ECO:0000256" key="4">
    <source>
        <dbReference type="ARBA" id="ARBA00023163"/>
    </source>
</evidence>
<dbReference type="SMART" id="SM01043">
    <property type="entry name" value="BTAD"/>
    <property type="match status" value="1"/>
</dbReference>
<dbReference type="Gene3D" id="1.10.10.10">
    <property type="entry name" value="Winged helix-like DNA-binding domain superfamily/Winged helix DNA-binding domain"/>
    <property type="match status" value="1"/>
</dbReference>
<dbReference type="GO" id="GO:0006355">
    <property type="term" value="P:regulation of DNA-templated transcription"/>
    <property type="evidence" value="ECO:0007669"/>
    <property type="project" value="InterPro"/>
</dbReference>
<comment type="similarity">
    <text evidence="1">Belongs to the AfsR/DnrI/RedD regulatory family.</text>
</comment>
<dbReference type="PANTHER" id="PTHR35807:SF1">
    <property type="entry name" value="TRANSCRIPTIONAL REGULATOR REDD"/>
    <property type="match status" value="1"/>
</dbReference>
<evidence type="ECO:0000256" key="1">
    <source>
        <dbReference type="ARBA" id="ARBA00005820"/>
    </source>
</evidence>
<dbReference type="Proteomes" id="UP000320876">
    <property type="component" value="Unassembled WGS sequence"/>
</dbReference>
<keyword evidence="4" id="KW-0804">Transcription</keyword>
<dbReference type="PROSITE" id="PS51755">
    <property type="entry name" value="OMPR_PHOB"/>
    <property type="match status" value="1"/>
</dbReference>
<dbReference type="PANTHER" id="PTHR35807">
    <property type="entry name" value="TRANSCRIPTIONAL REGULATOR REDD-RELATED"/>
    <property type="match status" value="1"/>
</dbReference>
<gene>
    <name evidence="7" type="ORF">FB471_5772</name>
</gene>
<comment type="caution">
    <text evidence="7">The sequence shown here is derived from an EMBL/GenBank/DDBJ whole genome shotgun (WGS) entry which is preliminary data.</text>
</comment>
<keyword evidence="3 5" id="KW-0238">DNA-binding</keyword>
<dbReference type="SUPFAM" id="SSF48452">
    <property type="entry name" value="TPR-like"/>
    <property type="match status" value="1"/>
</dbReference>
<protein>
    <submittedName>
        <fullName evidence="7">DNA-binding SARP family transcriptional activator</fullName>
    </submittedName>
</protein>
<dbReference type="OrthoDB" id="3208838at2"/>
<dbReference type="InterPro" id="IPR005158">
    <property type="entry name" value="BTAD"/>
</dbReference>
<dbReference type="InterPro" id="IPR036388">
    <property type="entry name" value="WH-like_DNA-bd_sf"/>
</dbReference>
<proteinExistence type="inferred from homology"/>
<dbReference type="Pfam" id="PF00486">
    <property type="entry name" value="Trans_reg_C"/>
    <property type="match status" value="1"/>
</dbReference>
<evidence type="ECO:0000256" key="2">
    <source>
        <dbReference type="ARBA" id="ARBA00023015"/>
    </source>
</evidence>
<evidence type="ECO:0000313" key="7">
    <source>
        <dbReference type="EMBL" id="TQJ05927.1"/>
    </source>
</evidence>
<dbReference type="InterPro" id="IPR011990">
    <property type="entry name" value="TPR-like_helical_dom_sf"/>
</dbReference>
<dbReference type="Pfam" id="PF03704">
    <property type="entry name" value="BTAD"/>
    <property type="match status" value="1"/>
</dbReference>
<evidence type="ECO:0000256" key="5">
    <source>
        <dbReference type="PROSITE-ProRule" id="PRU01091"/>
    </source>
</evidence>
<dbReference type="InterPro" id="IPR051677">
    <property type="entry name" value="AfsR-DnrI-RedD_regulator"/>
</dbReference>
<keyword evidence="8" id="KW-1185">Reference proteome</keyword>
<dbReference type="CDD" id="cd15831">
    <property type="entry name" value="BTAD"/>
    <property type="match status" value="1"/>
</dbReference>
<keyword evidence="2" id="KW-0805">Transcription regulation</keyword>
<evidence type="ECO:0000256" key="3">
    <source>
        <dbReference type="ARBA" id="ARBA00023125"/>
    </source>
</evidence>
<name>A0A542DS31_AMYCI</name>
<evidence type="ECO:0000313" key="8">
    <source>
        <dbReference type="Proteomes" id="UP000320876"/>
    </source>
</evidence>
<feature type="DNA-binding region" description="OmpR/PhoB-type" evidence="5">
    <location>
        <begin position="19"/>
        <end position="126"/>
    </location>
</feature>
<dbReference type="GO" id="GO:0000160">
    <property type="term" value="P:phosphorelay signal transduction system"/>
    <property type="evidence" value="ECO:0007669"/>
    <property type="project" value="InterPro"/>
</dbReference>
<dbReference type="AlphaFoldDB" id="A0A542DS31"/>
<dbReference type="GO" id="GO:0003677">
    <property type="term" value="F:DNA binding"/>
    <property type="evidence" value="ECO:0007669"/>
    <property type="project" value="UniProtKB-UniRule"/>
</dbReference>
<dbReference type="SMART" id="SM00862">
    <property type="entry name" value="Trans_reg_C"/>
    <property type="match status" value="1"/>
</dbReference>
<feature type="domain" description="OmpR/PhoB-type" evidence="6">
    <location>
        <begin position="19"/>
        <end position="126"/>
    </location>
</feature>
<reference evidence="7 8" key="1">
    <citation type="submission" date="2019-06" db="EMBL/GenBank/DDBJ databases">
        <title>Sequencing the genomes of 1000 actinobacteria strains.</title>
        <authorList>
            <person name="Klenk H.-P."/>
        </authorList>
    </citation>
    <scope>NUCLEOTIDE SEQUENCE [LARGE SCALE GENOMIC DNA]</scope>
    <source>
        <strain evidence="7 8">DSM 45679</strain>
    </source>
</reference>
<accession>A0A542DS31</accession>
<dbReference type="InterPro" id="IPR001867">
    <property type="entry name" value="OmpR/PhoB-type_DNA-bd"/>
</dbReference>
<organism evidence="7 8">
    <name type="scientific">Amycolatopsis cihanbeyliensis</name>
    <dbReference type="NCBI Taxonomy" id="1128664"/>
    <lineage>
        <taxon>Bacteria</taxon>
        <taxon>Bacillati</taxon>
        <taxon>Actinomycetota</taxon>
        <taxon>Actinomycetes</taxon>
        <taxon>Pseudonocardiales</taxon>
        <taxon>Pseudonocardiaceae</taxon>
        <taxon>Amycolatopsis</taxon>
    </lineage>
</organism>
<dbReference type="EMBL" id="VFML01000001">
    <property type="protein sequence ID" value="TQJ05927.1"/>
    <property type="molecule type" value="Genomic_DNA"/>
</dbReference>
<evidence type="ECO:0000259" key="6">
    <source>
        <dbReference type="PROSITE" id="PS51755"/>
    </source>
</evidence>
<sequence length="283" mass="31250">MSTATQKEFGTRAVGAVSADVGVTGGGVGARFAVLGPVEVVVGSSDLTPTAPKLLQLLAMVVLRAGKQVQTDAIVEELWPGAPPQSARTTVQTYVYQLRRIFESGGLADRGEDVLVTKATGYMLRVDPEQIDMFVFQRLCQEGREALRRHRYAETADLFRSGLSLWSGPPLENVKCGARLAAFSVDLKEQRRYARYLRIEAEIEVGMYRELVGELRSLIATDPLDEELHGQLIRVLDRSGRRSDALDAYRNLRITLNEELGLDPCADVQQLHHDLLSADRLVS</sequence>